<dbReference type="Proteomes" id="UP001291623">
    <property type="component" value="Unassembled WGS sequence"/>
</dbReference>
<dbReference type="Gene3D" id="3.40.50.1820">
    <property type="entry name" value="alpha/beta hydrolase"/>
    <property type="match status" value="1"/>
</dbReference>
<feature type="domain" description="Carboxylesterase type B" evidence="1">
    <location>
        <begin position="5"/>
        <end position="94"/>
    </location>
</feature>
<keyword evidence="3" id="KW-1185">Reference proteome</keyword>
<reference evidence="2" key="1">
    <citation type="submission" date="2023-12" db="EMBL/GenBank/DDBJ databases">
        <title>Genome assembly of Anisodus tanguticus.</title>
        <authorList>
            <person name="Wang Y.-J."/>
        </authorList>
    </citation>
    <scope>NUCLEOTIDE SEQUENCE</scope>
    <source>
        <strain evidence="2">KB-2021</strain>
        <tissue evidence="2">Leaf</tissue>
    </source>
</reference>
<evidence type="ECO:0000313" key="2">
    <source>
        <dbReference type="EMBL" id="KAK4336952.1"/>
    </source>
</evidence>
<dbReference type="AlphaFoldDB" id="A0AAE1UN70"/>
<organism evidence="2 3">
    <name type="scientific">Anisodus tanguticus</name>
    <dbReference type="NCBI Taxonomy" id="243964"/>
    <lineage>
        <taxon>Eukaryota</taxon>
        <taxon>Viridiplantae</taxon>
        <taxon>Streptophyta</taxon>
        <taxon>Embryophyta</taxon>
        <taxon>Tracheophyta</taxon>
        <taxon>Spermatophyta</taxon>
        <taxon>Magnoliopsida</taxon>
        <taxon>eudicotyledons</taxon>
        <taxon>Gunneridae</taxon>
        <taxon>Pentapetalae</taxon>
        <taxon>asterids</taxon>
        <taxon>lamiids</taxon>
        <taxon>Solanales</taxon>
        <taxon>Solanaceae</taxon>
        <taxon>Solanoideae</taxon>
        <taxon>Hyoscyameae</taxon>
        <taxon>Anisodus</taxon>
    </lineage>
</organism>
<name>A0AAE1UN70_9SOLA</name>
<dbReference type="SUPFAM" id="SSF53474">
    <property type="entry name" value="alpha/beta-Hydrolases"/>
    <property type="match status" value="1"/>
</dbReference>
<gene>
    <name evidence="2" type="ORF">RND71_043524</name>
</gene>
<dbReference type="Pfam" id="PF00135">
    <property type="entry name" value="COesterase"/>
    <property type="match status" value="1"/>
</dbReference>
<dbReference type="EMBL" id="JAVYJV010000072">
    <property type="protein sequence ID" value="KAK4336952.1"/>
    <property type="molecule type" value="Genomic_DNA"/>
</dbReference>
<dbReference type="InterPro" id="IPR002018">
    <property type="entry name" value="CarbesteraseB"/>
</dbReference>
<evidence type="ECO:0000313" key="3">
    <source>
        <dbReference type="Proteomes" id="UP001291623"/>
    </source>
</evidence>
<protein>
    <recommendedName>
        <fullName evidence="1">Carboxylesterase type B domain-containing protein</fullName>
    </recommendedName>
</protein>
<sequence length="102" mass="12003">MDYFPRYQTQTLAIEVGCGQHHFNGRNLLQCLREKSSAELLKVVETIKSNYIKDRQLYFPDGPIPDLDFRPVIDSNRTYALFKRNPLEMFENGKHSDKFFEA</sequence>
<proteinExistence type="predicted"/>
<accession>A0AAE1UN70</accession>
<comment type="caution">
    <text evidence="2">The sequence shown here is derived from an EMBL/GenBank/DDBJ whole genome shotgun (WGS) entry which is preliminary data.</text>
</comment>
<dbReference type="InterPro" id="IPR029058">
    <property type="entry name" value="AB_hydrolase_fold"/>
</dbReference>
<evidence type="ECO:0000259" key="1">
    <source>
        <dbReference type="Pfam" id="PF00135"/>
    </source>
</evidence>